<dbReference type="PANTHER" id="PTHR47965">
    <property type="entry name" value="ASPARTYL PROTEASE-RELATED"/>
    <property type="match status" value="1"/>
</dbReference>
<evidence type="ECO:0000259" key="3">
    <source>
        <dbReference type="Pfam" id="PF14541"/>
    </source>
</evidence>
<organism evidence="5 6">
    <name type="scientific">Centaurea solstitialis</name>
    <name type="common">yellow star-thistle</name>
    <dbReference type="NCBI Taxonomy" id="347529"/>
    <lineage>
        <taxon>Eukaryota</taxon>
        <taxon>Viridiplantae</taxon>
        <taxon>Streptophyta</taxon>
        <taxon>Embryophyta</taxon>
        <taxon>Tracheophyta</taxon>
        <taxon>Spermatophyta</taxon>
        <taxon>Magnoliopsida</taxon>
        <taxon>eudicotyledons</taxon>
        <taxon>Gunneridae</taxon>
        <taxon>Pentapetalae</taxon>
        <taxon>asterids</taxon>
        <taxon>campanulids</taxon>
        <taxon>Asterales</taxon>
        <taxon>Asteraceae</taxon>
        <taxon>Carduoideae</taxon>
        <taxon>Cardueae</taxon>
        <taxon>Centaureinae</taxon>
        <taxon>Centaurea</taxon>
    </lineage>
</organism>
<dbReference type="Gene3D" id="2.40.70.10">
    <property type="entry name" value="Acid Proteases"/>
    <property type="match status" value="2"/>
</dbReference>
<dbReference type="Pfam" id="PF14541">
    <property type="entry name" value="TAXi_C"/>
    <property type="match status" value="1"/>
</dbReference>
<proteinExistence type="inferred from homology"/>
<dbReference type="Proteomes" id="UP001172457">
    <property type="component" value="Chromosome 5"/>
</dbReference>
<dbReference type="EMBL" id="JARYMX010000005">
    <property type="protein sequence ID" value="KAJ9547761.1"/>
    <property type="molecule type" value="Genomic_DNA"/>
</dbReference>
<evidence type="ECO:0000313" key="5">
    <source>
        <dbReference type="EMBL" id="KAJ9547761.1"/>
    </source>
</evidence>
<sequence length="445" mass="48569">MTTLHFTLIFFFIFSKFTIIDSSSTPFVAPIEIDDSTKLYIISIFIRTPLESADLLLDVGGQFSWIDCTAGSYASTTHRYVRCRSDLCRSIDSIACSNCFQSSGPGCHNDSCALFPENPVARNAVLAQALVDTAALMTTDGRKIGELGAVPDFVVSCSDESLLKGLPEGVCGLAGLGRSNASLPAQIEKERRGRKKKGFLTEWPTRRGPKLQPGRERGMRVVFPLPACYHITVTPMSGAPTPFPIKVSSVYASPNIFALCLPNPSSPSPGSAFFNSAGPYYFSPGIDLSSHLLYTPLVLSPIGLTTIIYNHRPSAEYFINVTSINVNGIPVDLNRKLLKIDDDGIGGTRLSTVTPYTVLESSIYKAFTKLFKNESEKLNLTVTDPVDPFDVCYPASDVMTTRLGPAVPTVDLVMHSDDVFLEDFWREFDGEGGEGRRRSVVPRVC</sequence>
<comment type="similarity">
    <text evidence="1">Belongs to the peptidase A1 family.</text>
</comment>
<keyword evidence="2" id="KW-0732">Signal</keyword>
<comment type="caution">
    <text evidence="5">The sequence shown here is derived from an EMBL/GenBank/DDBJ whole genome shotgun (WGS) entry which is preliminary data.</text>
</comment>
<feature type="domain" description="Xylanase inhibitor N-terminal" evidence="4">
    <location>
        <begin position="40"/>
        <end position="191"/>
    </location>
</feature>
<dbReference type="PANTHER" id="PTHR47965:SF6">
    <property type="entry name" value="ASPARTIC PROTEINASE GIP1-RELATED"/>
    <property type="match status" value="1"/>
</dbReference>
<evidence type="ECO:0008006" key="7">
    <source>
        <dbReference type="Google" id="ProtNLM"/>
    </source>
</evidence>
<dbReference type="GO" id="GO:0006508">
    <property type="term" value="P:proteolysis"/>
    <property type="evidence" value="ECO:0007669"/>
    <property type="project" value="InterPro"/>
</dbReference>
<dbReference type="SUPFAM" id="SSF50630">
    <property type="entry name" value="Acid proteases"/>
    <property type="match status" value="2"/>
</dbReference>
<feature type="domain" description="Xylanase inhibitor C-terminal" evidence="3">
    <location>
        <begin position="316"/>
        <end position="417"/>
    </location>
</feature>
<dbReference type="InterPro" id="IPR032799">
    <property type="entry name" value="TAXi_C"/>
</dbReference>
<name>A0AA38WGP4_9ASTR</name>
<feature type="signal peptide" evidence="2">
    <location>
        <begin position="1"/>
        <end position="22"/>
    </location>
</feature>
<evidence type="ECO:0000313" key="6">
    <source>
        <dbReference type="Proteomes" id="UP001172457"/>
    </source>
</evidence>
<evidence type="ECO:0000259" key="4">
    <source>
        <dbReference type="Pfam" id="PF14543"/>
    </source>
</evidence>
<gene>
    <name evidence="5" type="ORF">OSB04_020304</name>
</gene>
<dbReference type="InterPro" id="IPR021109">
    <property type="entry name" value="Peptidase_aspartic_dom_sf"/>
</dbReference>
<feature type="chain" id="PRO_5041442657" description="Peptidase A1 domain-containing protein" evidence="2">
    <location>
        <begin position="23"/>
        <end position="445"/>
    </location>
</feature>
<dbReference type="InterPro" id="IPR001461">
    <property type="entry name" value="Aspartic_peptidase_A1"/>
</dbReference>
<reference evidence="5" key="1">
    <citation type="submission" date="2023-03" db="EMBL/GenBank/DDBJ databases">
        <title>Chromosome-scale reference genome and RAD-based genetic map of yellow starthistle (Centaurea solstitialis) reveal putative structural variation and QTLs associated with invader traits.</title>
        <authorList>
            <person name="Reatini B."/>
            <person name="Cang F.A."/>
            <person name="Jiang Q."/>
            <person name="Mckibben M.T.W."/>
            <person name="Barker M.S."/>
            <person name="Rieseberg L.H."/>
            <person name="Dlugosch K.M."/>
        </authorList>
    </citation>
    <scope>NUCLEOTIDE SEQUENCE</scope>
    <source>
        <strain evidence="5">CAN-66</strain>
        <tissue evidence="5">Leaf</tissue>
    </source>
</reference>
<evidence type="ECO:0000256" key="1">
    <source>
        <dbReference type="ARBA" id="ARBA00007447"/>
    </source>
</evidence>
<dbReference type="GO" id="GO:0004190">
    <property type="term" value="F:aspartic-type endopeptidase activity"/>
    <property type="evidence" value="ECO:0007669"/>
    <property type="project" value="InterPro"/>
</dbReference>
<evidence type="ECO:0000256" key="2">
    <source>
        <dbReference type="SAM" id="SignalP"/>
    </source>
</evidence>
<keyword evidence="6" id="KW-1185">Reference proteome</keyword>
<accession>A0AA38WGP4</accession>
<dbReference type="InterPro" id="IPR032861">
    <property type="entry name" value="TAXi_N"/>
</dbReference>
<dbReference type="Pfam" id="PF14543">
    <property type="entry name" value="TAXi_N"/>
    <property type="match status" value="1"/>
</dbReference>
<protein>
    <recommendedName>
        <fullName evidence="7">Peptidase A1 domain-containing protein</fullName>
    </recommendedName>
</protein>
<dbReference type="AlphaFoldDB" id="A0AA38WGP4"/>